<keyword evidence="2" id="KW-0732">Signal</keyword>
<dbReference type="EMBL" id="JBDPGJ010000007">
    <property type="protein sequence ID" value="MEX0408924.1"/>
    <property type="molecule type" value="Genomic_DNA"/>
</dbReference>
<gene>
    <name evidence="3" type="ORF">ABGN05_25115</name>
</gene>
<evidence type="ECO:0000256" key="2">
    <source>
        <dbReference type="SAM" id="SignalP"/>
    </source>
</evidence>
<evidence type="ECO:0000256" key="1">
    <source>
        <dbReference type="SAM" id="MobiDB-lite"/>
    </source>
</evidence>
<name>A0ABV3SSL9_9HYPH</name>
<feature type="signal peptide" evidence="2">
    <location>
        <begin position="1"/>
        <end position="21"/>
    </location>
</feature>
<organism evidence="3 4">
    <name type="scientific">Aquibium pacificus</name>
    <dbReference type="NCBI Taxonomy" id="3153579"/>
    <lineage>
        <taxon>Bacteria</taxon>
        <taxon>Pseudomonadati</taxon>
        <taxon>Pseudomonadota</taxon>
        <taxon>Alphaproteobacteria</taxon>
        <taxon>Hyphomicrobiales</taxon>
        <taxon>Phyllobacteriaceae</taxon>
        <taxon>Aquibium</taxon>
    </lineage>
</organism>
<feature type="chain" id="PRO_5046947703" evidence="2">
    <location>
        <begin position="22"/>
        <end position="206"/>
    </location>
</feature>
<feature type="compositionally biased region" description="Basic and acidic residues" evidence="1">
    <location>
        <begin position="152"/>
        <end position="172"/>
    </location>
</feature>
<feature type="compositionally biased region" description="Pro residues" evidence="1">
    <location>
        <begin position="189"/>
        <end position="206"/>
    </location>
</feature>
<keyword evidence="4" id="KW-1185">Reference proteome</keyword>
<feature type="region of interest" description="Disordered" evidence="1">
    <location>
        <begin position="94"/>
        <end position="206"/>
    </location>
</feature>
<reference evidence="3 4" key="1">
    <citation type="submission" date="2024-05" db="EMBL/GenBank/DDBJ databases">
        <authorList>
            <person name="Jiang F."/>
        </authorList>
    </citation>
    <scope>NUCLEOTIDE SEQUENCE [LARGE SCALE GENOMIC DNA]</scope>
    <source>
        <strain evidence="3 4">LZ166</strain>
    </source>
</reference>
<comment type="caution">
    <text evidence="3">The sequence shown here is derived from an EMBL/GenBank/DDBJ whole genome shotgun (WGS) entry which is preliminary data.</text>
</comment>
<proteinExistence type="predicted"/>
<sequence>MKSLGLAVFACGLLLTQQAGASSFAVFGAPPAGPSRSIIVIGEPAFEDPQVVLAPPDDTIRTAAFSGSGETPQDAAATLSSVRQEAADDWPPALSSSMVAYGEPSARPRPDADGGPGGLPMVIRGGLVGDAYPTTTARSEASPASIGAPRTEPTEKRAGRKPDAPAVAERHGSLPSDRPSGGDKAPDPATTPPAPAPPPPPTQRLE</sequence>
<protein>
    <submittedName>
        <fullName evidence="3">Uncharacterized protein</fullName>
    </submittedName>
</protein>
<dbReference type="Proteomes" id="UP001556692">
    <property type="component" value="Unassembled WGS sequence"/>
</dbReference>
<dbReference type="RefSeq" id="WP_367956784.1">
    <property type="nucleotide sequence ID" value="NZ_JBDPGJ010000007.1"/>
</dbReference>
<evidence type="ECO:0000313" key="4">
    <source>
        <dbReference type="Proteomes" id="UP001556692"/>
    </source>
</evidence>
<accession>A0ABV3SSL9</accession>
<evidence type="ECO:0000313" key="3">
    <source>
        <dbReference type="EMBL" id="MEX0408924.1"/>
    </source>
</evidence>